<evidence type="ECO:0000313" key="2">
    <source>
        <dbReference type="Proteomes" id="UP000546213"/>
    </source>
</evidence>
<dbReference type="EMBL" id="JAAOAS010000370">
    <property type="protein sequence ID" value="KAF5577933.1"/>
    <property type="molecule type" value="Genomic_DNA"/>
</dbReference>
<proteinExistence type="predicted"/>
<organism evidence="1 2">
    <name type="scientific">Fusarium pseudocircinatum</name>
    <dbReference type="NCBI Taxonomy" id="56676"/>
    <lineage>
        <taxon>Eukaryota</taxon>
        <taxon>Fungi</taxon>
        <taxon>Dikarya</taxon>
        <taxon>Ascomycota</taxon>
        <taxon>Pezizomycotina</taxon>
        <taxon>Sordariomycetes</taxon>
        <taxon>Hypocreomycetidae</taxon>
        <taxon>Hypocreales</taxon>
        <taxon>Nectriaceae</taxon>
        <taxon>Fusarium</taxon>
        <taxon>Fusarium fujikuroi species complex</taxon>
    </lineage>
</organism>
<sequence>MVTLDRIFAAVEATNAHMGDMETRFTNRIDTSEQGMNNRFNKLEGFATNNKAHELGVPYTPLVKENGAAIRNLPRTFAEVNALNVIIVFNFSDLRSFADSRLATLLHAVGAEVEDGYNLAPKLSAFLGAIGVMQSPNL</sequence>
<dbReference type="AlphaFoldDB" id="A0A8H5KR59"/>
<name>A0A8H5KR59_9HYPO</name>
<evidence type="ECO:0000313" key="1">
    <source>
        <dbReference type="EMBL" id="KAF5577933.1"/>
    </source>
</evidence>
<dbReference type="OrthoDB" id="5106809at2759"/>
<keyword evidence="2" id="KW-1185">Reference proteome</keyword>
<gene>
    <name evidence="1" type="ORF">FPCIR_11840</name>
</gene>
<reference evidence="1 2" key="1">
    <citation type="submission" date="2020-05" db="EMBL/GenBank/DDBJ databases">
        <title>Identification and distribution of gene clusters putatively required for synthesis of sphingolipid metabolism inhibitors in phylogenetically diverse species of the filamentous fungus Fusarium.</title>
        <authorList>
            <person name="Kim H.-S."/>
            <person name="Busman M."/>
            <person name="Brown D.W."/>
            <person name="Divon H."/>
            <person name="Uhlig S."/>
            <person name="Proctor R.H."/>
        </authorList>
    </citation>
    <scope>NUCLEOTIDE SEQUENCE [LARGE SCALE GENOMIC DNA]</scope>
    <source>
        <strain evidence="1 2">NRRL 36939</strain>
    </source>
</reference>
<accession>A0A8H5KR59</accession>
<dbReference type="Proteomes" id="UP000546213">
    <property type="component" value="Unassembled WGS sequence"/>
</dbReference>
<protein>
    <submittedName>
        <fullName evidence="1">Uncharacterized protein</fullName>
    </submittedName>
</protein>
<comment type="caution">
    <text evidence="1">The sequence shown here is derived from an EMBL/GenBank/DDBJ whole genome shotgun (WGS) entry which is preliminary data.</text>
</comment>